<accession>A0A9P8AQA1</accession>
<dbReference type="AlphaFoldDB" id="A0A9P8AQA1"/>
<dbReference type="GeneID" id="66102549"/>
<reference evidence="1" key="1">
    <citation type="submission" date="2020-11" db="EMBL/GenBank/DDBJ databases">
        <title>Adaptations for nitrogen fixation in a non-lichenized fungal sporocarp promotes dispersal by wood-feeding termites.</title>
        <authorList>
            <consortium name="DOE Joint Genome Institute"/>
            <person name="Koch R.A."/>
            <person name="Yoon G."/>
            <person name="Arayal U."/>
            <person name="Lail K."/>
            <person name="Amirebrahimi M."/>
            <person name="Labutti K."/>
            <person name="Lipzen A."/>
            <person name="Riley R."/>
            <person name="Barry K."/>
            <person name="Henrissat B."/>
            <person name="Grigoriev I.V."/>
            <person name="Herr J.R."/>
            <person name="Aime M.C."/>
        </authorList>
    </citation>
    <scope>NUCLEOTIDE SEQUENCE</scope>
    <source>
        <strain evidence="1">MCA 3950</strain>
    </source>
</reference>
<name>A0A9P8AQA1_9AGAR</name>
<gene>
    <name evidence="1" type="ORF">BT62DRAFT_254567</name>
</gene>
<organism evidence="1 2">
    <name type="scientific">Guyanagaster necrorhizus</name>
    <dbReference type="NCBI Taxonomy" id="856835"/>
    <lineage>
        <taxon>Eukaryota</taxon>
        <taxon>Fungi</taxon>
        <taxon>Dikarya</taxon>
        <taxon>Basidiomycota</taxon>
        <taxon>Agaricomycotina</taxon>
        <taxon>Agaricomycetes</taxon>
        <taxon>Agaricomycetidae</taxon>
        <taxon>Agaricales</taxon>
        <taxon>Marasmiineae</taxon>
        <taxon>Physalacriaceae</taxon>
        <taxon>Guyanagaster</taxon>
    </lineage>
</organism>
<sequence>MLPVPDRIPTLLGILILIHSPLRTGRQGECRAQPRCNNEAAKFPTLANKKKKLNPFPLCDRWCGFSTFISLGGLSDVCIVHRGIQANR</sequence>
<dbReference type="Proteomes" id="UP000812287">
    <property type="component" value="Unassembled WGS sequence"/>
</dbReference>
<dbReference type="RefSeq" id="XP_043037653.1">
    <property type="nucleotide sequence ID" value="XM_043180253.1"/>
</dbReference>
<protein>
    <submittedName>
        <fullName evidence="1">Uncharacterized protein</fullName>
    </submittedName>
</protein>
<evidence type="ECO:0000313" key="2">
    <source>
        <dbReference type="Proteomes" id="UP000812287"/>
    </source>
</evidence>
<keyword evidence="2" id="KW-1185">Reference proteome</keyword>
<comment type="caution">
    <text evidence="1">The sequence shown here is derived from an EMBL/GenBank/DDBJ whole genome shotgun (WGS) entry which is preliminary data.</text>
</comment>
<proteinExistence type="predicted"/>
<dbReference type="EMBL" id="MU250541">
    <property type="protein sequence ID" value="KAG7444153.1"/>
    <property type="molecule type" value="Genomic_DNA"/>
</dbReference>
<evidence type="ECO:0000313" key="1">
    <source>
        <dbReference type="EMBL" id="KAG7444153.1"/>
    </source>
</evidence>